<comment type="caution">
    <text evidence="1">The sequence shown here is derived from an EMBL/GenBank/DDBJ whole genome shotgun (WGS) entry which is preliminary data.</text>
</comment>
<dbReference type="Proteomes" id="UP000499080">
    <property type="component" value="Unassembled WGS sequence"/>
</dbReference>
<accession>A0A4Y2HDX1</accession>
<proteinExistence type="predicted"/>
<gene>
    <name evidence="1" type="ORF">AVEN_205835_1</name>
</gene>
<feature type="non-terminal residue" evidence="1">
    <location>
        <position position="51"/>
    </location>
</feature>
<sequence length="51" mass="5583">MYFEETKLKSLAEHLCSITSMSFTQIGIQAPYDGSFELLASSPIVSLDVAL</sequence>
<name>A0A4Y2HDX1_ARAVE</name>
<dbReference type="AlphaFoldDB" id="A0A4Y2HDX1"/>
<organism evidence="1 2">
    <name type="scientific">Araneus ventricosus</name>
    <name type="common">Orbweaver spider</name>
    <name type="synonym">Epeira ventricosa</name>
    <dbReference type="NCBI Taxonomy" id="182803"/>
    <lineage>
        <taxon>Eukaryota</taxon>
        <taxon>Metazoa</taxon>
        <taxon>Ecdysozoa</taxon>
        <taxon>Arthropoda</taxon>
        <taxon>Chelicerata</taxon>
        <taxon>Arachnida</taxon>
        <taxon>Araneae</taxon>
        <taxon>Araneomorphae</taxon>
        <taxon>Entelegynae</taxon>
        <taxon>Araneoidea</taxon>
        <taxon>Araneidae</taxon>
        <taxon>Araneus</taxon>
    </lineage>
</organism>
<keyword evidence="2" id="KW-1185">Reference proteome</keyword>
<protein>
    <submittedName>
        <fullName evidence="1">Uncharacterized protein</fullName>
    </submittedName>
</protein>
<dbReference type="EMBL" id="BGPR01001870">
    <property type="protein sequence ID" value="GBM63486.1"/>
    <property type="molecule type" value="Genomic_DNA"/>
</dbReference>
<evidence type="ECO:0000313" key="2">
    <source>
        <dbReference type="Proteomes" id="UP000499080"/>
    </source>
</evidence>
<evidence type="ECO:0000313" key="1">
    <source>
        <dbReference type="EMBL" id="GBM63486.1"/>
    </source>
</evidence>
<reference evidence="1 2" key="1">
    <citation type="journal article" date="2019" name="Sci. Rep.">
        <title>Orb-weaving spider Araneus ventricosus genome elucidates the spidroin gene catalogue.</title>
        <authorList>
            <person name="Kono N."/>
            <person name="Nakamura H."/>
            <person name="Ohtoshi R."/>
            <person name="Moran D.A.P."/>
            <person name="Shinohara A."/>
            <person name="Yoshida Y."/>
            <person name="Fujiwara M."/>
            <person name="Mori M."/>
            <person name="Tomita M."/>
            <person name="Arakawa K."/>
        </authorList>
    </citation>
    <scope>NUCLEOTIDE SEQUENCE [LARGE SCALE GENOMIC DNA]</scope>
</reference>